<name>A0ABN1N782_9PSEU</name>
<feature type="domain" description="DUF1468" evidence="2">
    <location>
        <begin position="25"/>
        <end position="163"/>
    </location>
</feature>
<feature type="transmembrane region" description="Helical" evidence="1">
    <location>
        <begin position="98"/>
        <end position="131"/>
    </location>
</feature>
<proteinExistence type="predicted"/>
<feature type="transmembrane region" description="Helical" evidence="1">
    <location>
        <begin position="137"/>
        <end position="155"/>
    </location>
</feature>
<evidence type="ECO:0000313" key="4">
    <source>
        <dbReference type="Proteomes" id="UP001499967"/>
    </source>
</evidence>
<keyword evidence="1" id="KW-0472">Membrane</keyword>
<evidence type="ECO:0000256" key="1">
    <source>
        <dbReference type="SAM" id="Phobius"/>
    </source>
</evidence>
<accession>A0ABN1N782</accession>
<dbReference type="InterPro" id="IPR009936">
    <property type="entry name" value="DUF1468"/>
</dbReference>
<dbReference type="Proteomes" id="UP001499967">
    <property type="component" value="Unassembled WGS sequence"/>
</dbReference>
<dbReference type="EMBL" id="BAAAHP010000163">
    <property type="protein sequence ID" value="GAA0895705.1"/>
    <property type="molecule type" value="Genomic_DNA"/>
</dbReference>
<evidence type="ECO:0000259" key="2">
    <source>
        <dbReference type="Pfam" id="PF07331"/>
    </source>
</evidence>
<reference evidence="3 4" key="1">
    <citation type="journal article" date="2019" name="Int. J. Syst. Evol. Microbiol.">
        <title>The Global Catalogue of Microorganisms (GCM) 10K type strain sequencing project: providing services to taxonomists for standard genome sequencing and annotation.</title>
        <authorList>
            <consortium name="The Broad Institute Genomics Platform"/>
            <consortium name="The Broad Institute Genome Sequencing Center for Infectious Disease"/>
            <person name="Wu L."/>
            <person name="Ma J."/>
        </authorList>
    </citation>
    <scope>NUCLEOTIDE SEQUENCE [LARGE SCALE GENOMIC DNA]</scope>
    <source>
        <strain evidence="3 4">JCM 11117</strain>
    </source>
</reference>
<keyword evidence="4" id="KW-1185">Reference proteome</keyword>
<gene>
    <name evidence="3" type="ORF">GCM10009559_52370</name>
</gene>
<evidence type="ECO:0000313" key="3">
    <source>
        <dbReference type="EMBL" id="GAA0895705.1"/>
    </source>
</evidence>
<keyword evidence="1" id="KW-0812">Transmembrane</keyword>
<sequence length="163" mass="16787">MTTPDDTEVPTAGGARPSKPMEIAAAAVALAGFAAVFLLARGIELRVETGGIGPRWWPQVLGAAGAALSVVLLCRAVVGAAAQREGVQEATRDGRVRVVLVVVLAALYVVAWPLAGFVVATPLFLAAGAYLFGGRGWAALLAFPVGLTALLYLLFHSVLEVPL</sequence>
<organism evidence="3 4">
    <name type="scientific">Pseudonocardia zijingensis</name>
    <dbReference type="NCBI Taxonomy" id="153376"/>
    <lineage>
        <taxon>Bacteria</taxon>
        <taxon>Bacillati</taxon>
        <taxon>Actinomycetota</taxon>
        <taxon>Actinomycetes</taxon>
        <taxon>Pseudonocardiales</taxon>
        <taxon>Pseudonocardiaceae</taxon>
        <taxon>Pseudonocardia</taxon>
    </lineage>
</organism>
<dbReference type="RefSeq" id="WP_343944234.1">
    <property type="nucleotide sequence ID" value="NZ_BAAAHP010000163.1"/>
</dbReference>
<comment type="caution">
    <text evidence="3">The sequence shown here is derived from an EMBL/GenBank/DDBJ whole genome shotgun (WGS) entry which is preliminary data.</text>
</comment>
<protein>
    <recommendedName>
        <fullName evidence="2">DUF1468 domain-containing protein</fullName>
    </recommendedName>
</protein>
<feature type="transmembrane region" description="Helical" evidence="1">
    <location>
        <begin position="60"/>
        <end position="78"/>
    </location>
</feature>
<feature type="transmembrane region" description="Helical" evidence="1">
    <location>
        <begin position="23"/>
        <end position="40"/>
    </location>
</feature>
<dbReference type="Pfam" id="PF07331">
    <property type="entry name" value="TctB"/>
    <property type="match status" value="1"/>
</dbReference>
<keyword evidence="1" id="KW-1133">Transmembrane helix</keyword>